<dbReference type="KEGG" id="sed:SeD_A4883"/>
<accession>A0A6C6ZWR7</accession>
<name>A0A6C6ZWR7_SALDC</name>
<keyword evidence="1" id="KW-0812">Transmembrane</keyword>
<dbReference type="AlphaFoldDB" id="A0A6C6ZWR7"/>
<keyword evidence="1" id="KW-1133">Transmembrane helix</keyword>
<evidence type="ECO:0000313" key="3">
    <source>
        <dbReference type="Proteomes" id="UP000008322"/>
    </source>
</evidence>
<evidence type="ECO:0000313" key="2">
    <source>
        <dbReference type="EMBL" id="ACH75162.1"/>
    </source>
</evidence>
<keyword evidence="1" id="KW-0472">Membrane</keyword>
<reference evidence="2 3" key="1">
    <citation type="journal article" date="2011" name="J. Bacteriol.">
        <title>Comparative genomics of 28 Salmonella enterica isolates: evidence for CRISPR-mediated adaptive sublineage evolution.</title>
        <authorList>
            <person name="Fricke W.F."/>
            <person name="Mammel M.K."/>
            <person name="McDermott P.F."/>
            <person name="Tartera C."/>
            <person name="White D.G."/>
            <person name="Leclerc J.E."/>
            <person name="Ravel J."/>
            <person name="Cebula T.A."/>
        </authorList>
    </citation>
    <scope>NUCLEOTIDE SEQUENCE [LARGE SCALE GENOMIC DNA]</scope>
    <source>
        <strain evidence="2 3">CT_02021853</strain>
    </source>
</reference>
<gene>
    <name evidence="2" type="ordered locus">SeD_A4883</name>
</gene>
<protein>
    <submittedName>
        <fullName evidence="2">Uncharacterized protein</fullName>
    </submittedName>
</protein>
<proteinExistence type="predicted"/>
<sequence length="39" mass="4603">MEKTGNQIIQVLVWYLILILLMNLIFIILGMETFLLTHI</sequence>
<organism evidence="2 3">
    <name type="scientific">Salmonella dublin (strain CT_02021853)</name>
    <dbReference type="NCBI Taxonomy" id="439851"/>
    <lineage>
        <taxon>Bacteria</taxon>
        <taxon>Pseudomonadati</taxon>
        <taxon>Pseudomonadota</taxon>
        <taxon>Gammaproteobacteria</taxon>
        <taxon>Enterobacterales</taxon>
        <taxon>Enterobacteriaceae</taxon>
        <taxon>Salmonella</taxon>
    </lineage>
</organism>
<evidence type="ECO:0000256" key="1">
    <source>
        <dbReference type="SAM" id="Phobius"/>
    </source>
</evidence>
<dbReference type="Proteomes" id="UP000008322">
    <property type="component" value="Chromosome"/>
</dbReference>
<dbReference type="EMBL" id="CP001144">
    <property type="protein sequence ID" value="ACH75162.1"/>
    <property type="molecule type" value="Genomic_DNA"/>
</dbReference>
<feature type="transmembrane region" description="Helical" evidence="1">
    <location>
        <begin position="12"/>
        <end position="31"/>
    </location>
</feature>